<feature type="domain" description="HTH lysR-type" evidence="5">
    <location>
        <begin position="4"/>
        <end position="61"/>
    </location>
</feature>
<gene>
    <name evidence="6" type="ORF">GCM10025778_10390</name>
</gene>
<evidence type="ECO:0000313" key="7">
    <source>
        <dbReference type="Proteomes" id="UP001501257"/>
    </source>
</evidence>
<dbReference type="Gene3D" id="3.40.190.10">
    <property type="entry name" value="Periplasmic binding protein-like II"/>
    <property type="match status" value="2"/>
</dbReference>
<dbReference type="Gene3D" id="1.10.10.10">
    <property type="entry name" value="Winged helix-like DNA-binding domain superfamily/Winged helix DNA-binding domain"/>
    <property type="match status" value="1"/>
</dbReference>
<organism evidence="6 7">
    <name type="scientific">Paeniglutamicibacter antarcticus</name>
    <dbReference type="NCBI Taxonomy" id="494023"/>
    <lineage>
        <taxon>Bacteria</taxon>
        <taxon>Bacillati</taxon>
        <taxon>Actinomycetota</taxon>
        <taxon>Actinomycetes</taxon>
        <taxon>Micrococcales</taxon>
        <taxon>Micrococcaceae</taxon>
        <taxon>Paeniglutamicibacter</taxon>
    </lineage>
</organism>
<comment type="caution">
    <text evidence="6">The sequence shown here is derived from an EMBL/GenBank/DDBJ whole genome shotgun (WGS) entry which is preliminary data.</text>
</comment>
<evidence type="ECO:0000256" key="4">
    <source>
        <dbReference type="ARBA" id="ARBA00023163"/>
    </source>
</evidence>
<evidence type="ECO:0000256" key="1">
    <source>
        <dbReference type="ARBA" id="ARBA00009437"/>
    </source>
</evidence>
<dbReference type="PRINTS" id="PR00039">
    <property type="entry name" value="HTHLYSR"/>
</dbReference>
<reference evidence="7" key="1">
    <citation type="journal article" date="2019" name="Int. J. Syst. Evol. Microbiol.">
        <title>The Global Catalogue of Microorganisms (GCM) 10K type strain sequencing project: providing services to taxonomists for standard genome sequencing and annotation.</title>
        <authorList>
            <consortium name="The Broad Institute Genomics Platform"/>
            <consortium name="The Broad Institute Genome Sequencing Center for Infectious Disease"/>
            <person name="Wu L."/>
            <person name="Ma J."/>
        </authorList>
    </citation>
    <scope>NUCLEOTIDE SEQUENCE [LARGE SCALE GENOMIC DNA]</scope>
    <source>
        <strain evidence="7">JCM 18952</strain>
    </source>
</reference>
<dbReference type="PROSITE" id="PS50931">
    <property type="entry name" value="HTH_LYSR"/>
    <property type="match status" value="1"/>
</dbReference>
<accession>A0ABP9TIV0</accession>
<dbReference type="Pfam" id="PF00126">
    <property type="entry name" value="HTH_1"/>
    <property type="match status" value="1"/>
</dbReference>
<dbReference type="PANTHER" id="PTHR30346:SF28">
    <property type="entry name" value="HTH-TYPE TRANSCRIPTIONAL REGULATOR CYNR"/>
    <property type="match status" value="1"/>
</dbReference>
<comment type="similarity">
    <text evidence="1">Belongs to the LysR transcriptional regulatory family.</text>
</comment>
<evidence type="ECO:0000256" key="2">
    <source>
        <dbReference type="ARBA" id="ARBA00023015"/>
    </source>
</evidence>
<keyword evidence="2" id="KW-0805">Transcription regulation</keyword>
<evidence type="ECO:0000256" key="3">
    <source>
        <dbReference type="ARBA" id="ARBA00023125"/>
    </source>
</evidence>
<keyword evidence="3" id="KW-0238">DNA-binding</keyword>
<keyword evidence="4" id="KW-0804">Transcription</keyword>
<dbReference type="CDD" id="cd08414">
    <property type="entry name" value="PBP2_LTTR_aromatics_like"/>
    <property type="match status" value="1"/>
</dbReference>
<dbReference type="Pfam" id="PF03466">
    <property type="entry name" value="LysR_substrate"/>
    <property type="match status" value="1"/>
</dbReference>
<sequence>MDDVEVRQMRYFIAVAEEKHFGRAAQRLHMAQPPLSQQIKQLEEQLGTQLLIRTTRKVDLTAAGELLLGRARLLLAEIDKLAQDVKLVGQGASGVLRVGFSGTATYRLMPTIVQAARRHMPGLRLNVQGEMLTPEMENALEEQRVDVAVLRPPIRSNQLSLKFLEKDELILALPEDHELASCGLLDLAELAQEPFIAYPLSSAVNVISTDACRQVGFSPRIVQEAKETSTLLSFVAAGMGVALVPTARSMFALQGIVFHQLRNAPEVDLAVAWKSGNETVLLRKFLALFDTPASTEGNPA</sequence>
<dbReference type="SUPFAM" id="SSF53850">
    <property type="entry name" value="Periplasmic binding protein-like II"/>
    <property type="match status" value="1"/>
</dbReference>
<dbReference type="SUPFAM" id="SSF46785">
    <property type="entry name" value="Winged helix' DNA-binding domain"/>
    <property type="match status" value="1"/>
</dbReference>
<dbReference type="InterPro" id="IPR000847">
    <property type="entry name" value="LysR_HTH_N"/>
</dbReference>
<dbReference type="InterPro" id="IPR005119">
    <property type="entry name" value="LysR_subst-bd"/>
</dbReference>
<evidence type="ECO:0000313" key="6">
    <source>
        <dbReference type="EMBL" id="GAA5226506.1"/>
    </source>
</evidence>
<proteinExistence type="inferred from homology"/>
<keyword evidence="7" id="KW-1185">Reference proteome</keyword>
<name>A0ABP9TIV0_9MICC</name>
<dbReference type="EMBL" id="BAABLK010000022">
    <property type="protein sequence ID" value="GAA5226506.1"/>
    <property type="molecule type" value="Genomic_DNA"/>
</dbReference>
<dbReference type="RefSeq" id="WP_345466815.1">
    <property type="nucleotide sequence ID" value="NZ_BAABLK010000022.1"/>
</dbReference>
<evidence type="ECO:0000259" key="5">
    <source>
        <dbReference type="PROSITE" id="PS50931"/>
    </source>
</evidence>
<dbReference type="InterPro" id="IPR036388">
    <property type="entry name" value="WH-like_DNA-bd_sf"/>
</dbReference>
<dbReference type="Proteomes" id="UP001501257">
    <property type="component" value="Unassembled WGS sequence"/>
</dbReference>
<protein>
    <submittedName>
        <fullName evidence="6">LysR substrate-binding domain-containing protein</fullName>
    </submittedName>
</protein>
<dbReference type="PANTHER" id="PTHR30346">
    <property type="entry name" value="TRANSCRIPTIONAL DUAL REGULATOR HCAR-RELATED"/>
    <property type="match status" value="1"/>
</dbReference>
<dbReference type="InterPro" id="IPR036390">
    <property type="entry name" value="WH_DNA-bd_sf"/>
</dbReference>